<dbReference type="Proteomes" id="UP000618931">
    <property type="component" value="Unassembled WGS sequence"/>
</dbReference>
<dbReference type="InterPro" id="IPR013783">
    <property type="entry name" value="Ig-like_fold"/>
</dbReference>
<dbReference type="InterPro" id="IPR026444">
    <property type="entry name" value="Secre_tail"/>
</dbReference>
<comment type="caution">
    <text evidence="17">The sequence shown here is derived from an EMBL/GenBank/DDBJ whole genome shotgun (WGS) entry which is preliminary data.</text>
</comment>
<dbReference type="Gene3D" id="1.10.390.10">
    <property type="entry name" value="Neutral Protease Domain 2"/>
    <property type="match status" value="1"/>
</dbReference>
<dbReference type="Pfam" id="PF18962">
    <property type="entry name" value="Por_Secre_tail"/>
    <property type="match status" value="1"/>
</dbReference>
<dbReference type="InterPro" id="IPR003137">
    <property type="entry name" value="PA_domain"/>
</dbReference>
<evidence type="ECO:0000259" key="15">
    <source>
        <dbReference type="Pfam" id="PF02225"/>
    </source>
</evidence>
<protein>
    <submittedName>
        <fullName evidence="17">M36 family metallopeptidase</fullName>
    </submittedName>
</protein>
<keyword evidence="12" id="KW-0732">Signal</keyword>
<dbReference type="InterPro" id="IPR001842">
    <property type="entry name" value="Peptidase_M36"/>
</dbReference>
<keyword evidence="10" id="KW-0865">Zymogen</keyword>
<evidence type="ECO:0000256" key="9">
    <source>
        <dbReference type="ARBA" id="ARBA00023049"/>
    </source>
</evidence>
<dbReference type="Pfam" id="PF02225">
    <property type="entry name" value="PA"/>
    <property type="match status" value="1"/>
</dbReference>
<feature type="domain" description="PA" evidence="15">
    <location>
        <begin position="464"/>
        <end position="554"/>
    </location>
</feature>
<dbReference type="SUPFAM" id="SSF52025">
    <property type="entry name" value="PA domain"/>
    <property type="match status" value="1"/>
</dbReference>
<evidence type="ECO:0000259" key="13">
    <source>
        <dbReference type="Pfam" id="PF01345"/>
    </source>
</evidence>
<dbReference type="SUPFAM" id="SSF81296">
    <property type="entry name" value="E set domains"/>
    <property type="match status" value="1"/>
</dbReference>
<evidence type="ECO:0000256" key="12">
    <source>
        <dbReference type="SAM" id="SignalP"/>
    </source>
</evidence>
<dbReference type="EMBL" id="JADQDM010000004">
    <property type="protein sequence ID" value="MBF9221551.1"/>
    <property type="molecule type" value="Genomic_DNA"/>
</dbReference>
<dbReference type="NCBIfam" id="TIGR04183">
    <property type="entry name" value="Por_Secre_tail"/>
    <property type="match status" value="1"/>
</dbReference>
<keyword evidence="8" id="KW-0862">Zinc</keyword>
<dbReference type="PANTHER" id="PTHR33478">
    <property type="entry name" value="EXTRACELLULAR METALLOPROTEINASE MEP"/>
    <property type="match status" value="1"/>
</dbReference>
<dbReference type="InterPro" id="IPR027268">
    <property type="entry name" value="Peptidase_M4/M1_CTD_sf"/>
</dbReference>
<evidence type="ECO:0000256" key="4">
    <source>
        <dbReference type="ARBA" id="ARBA00022525"/>
    </source>
</evidence>
<dbReference type="Gene3D" id="3.10.170.10">
    <property type="match status" value="1"/>
</dbReference>
<dbReference type="InterPro" id="IPR001434">
    <property type="entry name" value="OmcB-like_DUF11"/>
</dbReference>
<name>A0ABS0I3N5_9BACT</name>
<dbReference type="SUPFAM" id="SSF55486">
    <property type="entry name" value="Metalloproteases ('zincins'), catalytic domain"/>
    <property type="match status" value="1"/>
</dbReference>
<feature type="domain" description="IPT/TIG" evidence="14">
    <location>
        <begin position="1092"/>
        <end position="1169"/>
    </location>
</feature>
<keyword evidence="18" id="KW-1185">Reference proteome</keyword>
<dbReference type="CDD" id="cd09596">
    <property type="entry name" value="M36"/>
    <property type="match status" value="1"/>
</dbReference>
<evidence type="ECO:0000256" key="6">
    <source>
        <dbReference type="ARBA" id="ARBA00022723"/>
    </source>
</evidence>
<evidence type="ECO:0000259" key="16">
    <source>
        <dbReference type="Pfam" id="PF18962"/>
    </source>
</evidence>
<proteinExistence type="inferred from homology"/>
<feature type="region of interest" description="Disordered" evidence="11">
    <location>
        <begin position="131"/>
        <end position="153"/>
    </location>
</feature>
<keyword evidence="5" id="KW-0645">Protease</keyword>
<dbReference type="Pfam" id="PF01345">
    <property type="entry name" value="DUF11"/>
    <property type="match status" value="1"/>
</dbReference>
<evidence type="ECO:0000256" key="1">
    <source>
        <dbReference type="ARBA" id="ARBA00001947"/>
    </source>
</evidence>
<evidence type="ECO:0000256" key="7">
    <source>
        <dbReference type="ARBA" id="ARBA00022801"/>
    </source>
</evidence>
<dbReference type="Gene3D" id="3.50.30.30">
    <property type="match status" value="1"/>
</dbReference>
<evidence type="ECO:0000256" key="8">
    <source>
        <dbReference type="ARBA" id="ARBA00022833"/>
    </source>
</evidence>
<dbReference type="Pfam" id="PF01833">
    <property type="entry name" value="TIG"/>
    <property type="match status" value="1"/>
</dbReference>
<organism evidence="17 18">
    <name type="scientific">Hymenobacter ruricola</name>
    <dbReference type="NCBI Taxonomy" id="2791023"/>
    <lineage>
        <taxon>Bacteria</taxon>
        <taxon>Pseudomonadati</taxon>
        <taxon>Bacteroidota</taxon>
        <taxon>Cytophagia</taxon>
        <taxon>Cytophagales</taxon>
        <taxon>Hymenobacteraceae</taxon>
        <taxon>Hymenobacter</taxon>
    </lineage>
</organism>
<keyword evidence="6" id="KW-0479">Metal-binding</keyword>
<accession>A0ABS0I3N5</accession>
<feature type="domain" description="DUF11" evidence="13">
    <location>
        <begin position="801"/>
        <end position="883"/>
    </location>
</feature>
<dbReference type="InterPro" id="IPR046450">
    <property type="entry name" value="PA_dom_sf"/>
</dbReference>
<dbReference type="PANTHER" id="PTHR33478:SF1">
    <property type="entry name" value="EXTRACELLULAR METALLOPROTEINASE MEP"/>
    <property type="match status" value="1"/>
</dbReference>
<feature type="chain" id="PRO_5045401328" evidence="12">
    <location>
        <begin position="25"/>
        <end position="1812"/>
    </location>
</feature>
<comment type="cofactor">
    <cofactor evidence="1">
        <name>Zn(2+)</name>
        <dbReference type="ChEBI" id="CHEBI:29105"/>
    </cofactor>
</comment>
<feature type="signal peptide" evidence="12">
    <location>
        <begin position="1"/>
        <end position="24"/>
    </location>
</feature>
<reference evidence="17 18" key="1">
    <citation type="submission" date="2020-11" db="EMBL/GenBank/DDBJ databases">
        <authorList>
            <person name="Kim M.K."/>
        </authorList>
    </citation>
    <scope>NUCLEOTIDE SEQUENCE [LARGE SCALE GENOMIC DNA]</scope>
    <source>
        <strain evidence="17 18">BT662</strain>
    </source>
</reference>
<keyword evidence="4" id="KW-0964">Secreted</keyword>
<dbReference type="Pfam" id="PF02128">
    <property type="entry name" value="Peptidase_M36"/>
    <property type="match status" value="1"/>
</dbReference>
<dbReference type="RefSeq" id="WP_196293004.1">
    <property type="nucleotide sequence ID" value="NZ_JADQDM010000004.1"/>
</dbReference>
<evidence type="ECO:0000256" key="3">
    <source>
        <dbReference type="ARBA" id="ARBA00006006"/>
    </source>
</evidence>
<feature type="compositionally biased region" description="Polar residues" evidence="11">
    <location>
        <begin position="140"/>
        <end position="150"/>
    </location>
</feature>
<evidence type="ECO:0000259" key="14">
    <source>
        <dbReference type="Pfam" id="PF01833"/>
    </source>
</evidence>
<feature type="domain" description="Secretion system C-terminal sorting" evidence="16">
    <location>
        <begin position="1736"/>
        <end position="1811"/>
    </location>
</feature>
<evidence type="ECO:0000256" key="2">
    <source>
        <dbReference type="ARBA" id="ARBA00004613"/>
    </source>
</evidence>
<dbReference type="InterPro" id="IPR014756">
    <property type="entry name" value="Ig_E-set"/>
</dbReference>
<dbReference type="CDD" id="cd04818">
    <property type="entry name" value="PA_subtilisin_1"/>
    <property type="match status" value="1"/>
</dbReference>
<evidence type="ECO:0000256" key="5">
    <source>
        <dbReference type="ARBA" id="ARBA00022670"/>
    </source>
</evidence>
<dbReference type="CDD" id="cd00102">
    <property type="entry name" value="IPT"/>
    <property type="match status" value="1"/>
</dbReference>
<sequence>MRNLYAHCLVATGLLAVAWQPARAQSEAARQATELAWQTRQQWANSDVAQKDLRISSAHAEAAGILYAYPQQLQDGIPVYNQVVTLVFKGGKLANHAGSFVPAKAFAGLSAVPQVPAATAVATAIAALPGHPDARPAAQESPNGPDQQQRFAPAGVARRPIVARLVWAKDKNQRPHLAWNVNVDVLASADWLNIRVDATTGQVLDQDNWTVSEKAAHPAAAPGRQATASARPQAPFLRRPSGAKGILAVTPASYIVVPFPGERPDVTTPTTETNPWLRAGAGNAATTHGWHFDGTTNYTDTRGNNVWAYDDSLKQNAPGRLVTSTGTAGSLVFNDVPNFSAKPTLGRNRRAATVNLFYWNNLMHDVMYQYGFNEASANFQTDNIGRGGVGADHVRAEAQDGLGLNNANFNTPPDGTSGRMQMYLFNPVTSNTLVVTAPAAIARTYTMAEGAFSTQNLLANKGPVSGTLAYYTDPGAGTHIACTSPSSTSVSGKIALIYRGSCNYVVKVKAAQNEGAIAVVMVNNAPGPPVTMGGTDNTVVIPAVMVSQADGATLAGQLNAGATVQLTLNAPLQLDGDFDSGIMAHEYGHGISNRLTGGGPNVSCLGNAEQAGEGWSDFFALMMTTDWTATPLTDGPRARPMGTYVQGQATSGSGIRRYPYSTSLAVNPLTYADMAASTEVHNIGEIWAATLWDMTWNIIQQQSSIEPNLYNSASTGGNAVALQLVMQGLKMQPCEPGYLDGRDAILAADSLLYGGRYHCAIWGAFARRGMGYSAREGSSNSATDQTAAYDLPGVRLRRRSTPLVGNQFAINLAATCECQTQTPVTITDELPAGLQYISSTGGTLSGSTVTFPALSFATGQQRNFQIVAQTAAGAGCAVTMPVNDDREANTVGGFTPAVVAGGASNAWAPSTTRAHSGTAAWRAGDPDAASDVTLTSAAFTPGAFSVLSFYHYFNSEARYDGGLVAISVNNGAWQDAGALFLQNGYNNTFDSGTASSGKPCFSGKSSGLEGTAAFQQSLVNLASFSGQSIRVRFQFQSDSNNPSANALPGWFVDDIQVMSGCGGLQQVQLLNSAGALTGSYAQATFLTPLAVPVITLLNPNSGPVGTSVIVTGTDLANATGLTLNGATIALSNVTANTATSLTFTLPAGATTGLLTVATAGGTSNGLTFTVLPAINTWTGALSTDWNTAGNWTNGLPTATTDALIPGNVTNMPAIASATADVRNLTLNAGATLSQTAGTLNVLGNLTNNGTFRPTGGTVVLGTTFQTNGPNLLGSAAVRFWDLTVNPNGVLLSTSAGASVQHLLTLNGAFVTQGNTFTLESNATNTALVVNNAGGFVFGAATVQRYIDPSQNPNRGYRHVSAPVGTATVASLTTSTFTPVVNPAYNTVGNTVTTFPTVFGYDQTRLATAATPAAAFDKGWYSPGALTDPLAVGRGYTVNLAANQTWNFTGALTNGDVTQTLARNAGATAADAGLHLVGNPYPAPLDWSRVAAADRPNVDGVMYVFTSDDPANPYAGTYRFYQVNPGGDFGTVSPVLPLGKAFFVRVTPGQTSGTLAFKNAHRVTSFAAPVPVFQRPADARPAAHLTLRAAAGSAPTDDAFVYFDGAATDGFDAAYDAEKLANPSGLNLSSSGTATPRLCVNGLAPLTATQRVVPLAVGVPAAGSYTLNAAELRNLGSTPTYLRDLQTGAVVDLAQQPSYSFTVSNAAALITGRFELVFSPQAVLATAPAALAAQVGLYPNPASTAVTVELPALLGRKAVTAGLVDALGRVVRTQVLPAGLAIHTLPLTGLATGVYSLRLQTDVGVIVKKLVVE</sequence>
<dbReference type="InterPro" id="IPR002909">
    <property type="entry name" value="IPT_dom"/>
</dbReference>
<keyword evidence="7" id="KW-0378">Hydrolase</keyword>
<dbReference type="Gene3D" id="2.60.40.10">
    <property type="entry name" value="Immunoglobulins"/>
    <property type="match status" value="1"/>
</dbReference>
<evidence type="ECO:0000256" key="11">
    <source>
        <dbReference type="SAM" id="MobiDB-lite"/>
    </source>
</evidence>
<gene>
    <name evidence="17" type="ORF">I2H31_10585</name>
</gene>
<dbReference type="InterPro" id="IPR050371">
    <property type="entry name" value="Fungal_virulence_M36"/>
</dbReference>
<keyword evidence="9" id="KW-0482">Metalloprotease</keyword>
<evidence type="ECO:0000313" key="18">
    <source>
        <dbReference type="Proteomes" id="UP000618931"/>
    </source>
</evidence>
<evidence type="ECO:0000256" key="10">
    <source>
        <dbReference type="ARBA" id="ARBA00023145"/>
    </source>
</evidence>
<comment type="similarity">
    <text evidence="3">Belongs to the peptidase M36 family.</text>
</comment>
<evidence type="ECO:0000313" key="17">
    <source>
        <dbReference type="EMBL" id="MBF9221551.1"/>
    </source>
</evidence>
<comment type="subcellular location">
    <subcellularLocation>
        <location evidence="2">Secreted</location>
    </subcellularLocation>
</comment>